<protein>
    <submittedName>
        <fullName evidence="2">Terminase large subunit</fullName>
    </submittedName>
</protein>
<dbReference type="AlphaFoldDB" id="A0AAN5NDN1"/>
<evidence type="ECO:0000259" key="1">
    <source>
        <dbReference type="Pfam" id="PF03354"/>
    </source>
</evidence>
<feature type="non-terminal residue" evidence="2">
    <location>
        <position position="1"/>
    </location>
</feature>
<evidence type="ECO:0000313" key="2">
    <source>
        <dbReference type="EMBL" id="HAT4299951.1"/>
    </source>
</evidence>
<dbReference type="InterPro" id="IPR046461">
    <property type="entry name" value="TerL_ATPase"/>
</dbReference>
<organism evidence="2 3">
    <name type="scientific">Clostridium perfringens</name>
    <dbReference type="NCBI Taxonomy" id="1502"/>
    <lineage>
        <taxon>Bacteria</taxon>
        <taxon>Bacillati</taxon>
        <taxon>Bacillota</taxon>
        <taxon>Clostridia</taxon>
        <taxon>Eubacteriales</taxon>
        <taxon>Clostridiaceae</taxon>
        <taxon>Clostridium</taxon>
    </lineage>
</organism>
<dbReference type="Gene3D" id="3.40.50.300">
    <property type="entry name" value="P-loop containing nucleotide triphosphate hydrolases"/>
    <property type="match status" value="1"/>
</dbReference>
<dbReference type="InterPro" id="IPR027417">
    <property type="entry name" value="P-loop_NTPase"/>
</dbReference>
<dbReference type="EMBL" id="DACTBT010000091">
    <property type="protein sequence ID" value="HAT4299951.1"/>
    <property type="molecule type" value="Genomic_DNA"/>
</dbReference>
<proteinExistence type="predicted"/>
<dbReference type="Pfam" id="PF03354">
    <property type="entry name" value="TerL_ATPase"/>
    <property type="match status" value="1"/>
</dbReference>
<reference evidence="2" key="2">
    <citation type="submission" date="2020-07" db="EMBL/GenBank/DDBJ databases">
        <authorList>
            <consortium name="NCBI Pathogen Detection Project"/>
        </authorList>
    </citation>
    <scope>NUCLEOTIDE SEQUENCE</scope>
    <source>
        <strain evidence="2">C25</strain>
    </source>
</reference>
<reference evidence="2" key="1">
    <citation type="journal article" date="2018" name="Genome Biol.">
        <title>SKESA: strategic k-mer extension for scrupulous assemblies.</title>
        <authorList>
            <person name="Souvorov A."/>
            <person name="Agarwala R."/>
            <person name="Lipman D.J."/>
        </authorList>
    </citation>
    <scope>NUCLEOTIDE SEQUENCE</scope>
    <source>
        <strain evidence="2">C25</strain>
    </source>
</reference>
<feature type="non-terminal residue" evidence="2">
    <location>
        <position position="119"/>
    </location>
</feature>
<name>A0AAN5NDN1_CLOPF</name>
<gene>
    <name evidence="2" type="ORF">I9063_003380</name>
</gene>
<dbReference type="Proteomes" id="UP000855421">
    <property type="component" value="Unassembled WGS sequence"/>
</dbReference>
<sequence length="119" mass="13347">DVLFLVGRKNGKTPFISAICLSEWFCGEMGKKILCASNDYEQADLMFQAINSMREESKTLEKVTRKNIKGIFFGNPKQKKKKGKFSYQNKGNIRKLSAKSGAKEGRNIGVGAVDEVFEM</sequence>
<comment type="caution">
    <text evidence="2">The sequence shown here is derived from an EMBL/GenBank/DDBJ whole genome shotgun (WGS) entry which is preliminary data.</text>
</comment>
<evidence type="ECO:0000313" key="3">
    <source>
        <dbReference type="Proteomes" id="UP000855421"/>
    </source>
</evidence>
<accession>A0AAN5NDN1</accession>
<feature type="domain" description="Terminase large subunit-like ATPase" evidence="1">
    <location>
        <begin position="4"/>
        <end position="117"/>
    </location>
</feature>